<reference evidence="2 3" key="1">
    <citation type="journal article" date="2023" name="Commun. Biol.">
        <title>Genome analysis of Parmales, the sister group of diatoms, reveals the evolutionary specialization of diatoms from phago-mixotrophs to photoautotrophs.</title>
        <authorList>
            <person name="Ban H."/>
            <person name="Sato S."/>
            <person name="Yoshikawa S."/>
            <person name="Yamada K."/>
            <person name="Nakamura Y."/>
            <person name="Ichinomiya M."/>
            <person name="Sato N."/>
            <person name="Blanc-Mathieu R."/>
            <person name="Endo H."/>
            <person name="Kuwata A."/>
            <person name="Ogata H."/>
        </authorList>
    </citation>
    <scope>NUCLEOTIDE SEQUENCE [LARGE SCALE GENOMIC DNA]</scope>
</reference>
<dbReference type="EMBL" id="BRYB01001053">
    <property type="protein sequence ID" value="GMI42197.1"/>
    <property type="molecule type" value="Genomic_DNA"/>
</dbReference>
<evidence type="ECO:0000256" key="1">
    <source>
        <dbReference type="SAM" id="SignalP"/>
    </source>
</evidence>
<keyword evidence="1" id="KW-0732">Signal</keyword>
<keyword evidence="3" id="KW-1185">Reference proteome</keyword>
<feature type="chain" id="PRO_5046777434" description="Transmembrane protein" evidence="1">
    <location>
        <begin position="24"/>
        <end position="199"/>
    </location>
</feature>
<evidence type="ECO:0000313" key="2">
    <source>
        <dbReference type="EMBL" id="GMI42197.1"/>
    </source>
</evidence>
<evidence type="ECO:0008006" key="4">
    <source>
        <dbReference type="Google" id="ProtNLM"/>
    </source>
</evidence>
<dbReference type="Proteomes" id="UP001165060">
    <property type="component" value="Unassembled WGS sequence"/>
</dbReference>
<protein>
    <recommendedName>
        <fullName evidence="4">Transmembrane protein</fullName>
    </recommendedName>
</protein>
<accession>A0ABQ6N7B1</accession>
<proteinExistence type="predicted"/>
<gene>
    <name evidence="2" type="ORF">TeGR_g14988</name>
</gene>
<sequence>MRSFLYCLALLVTLLLLPPLSTPLPTSLPRVSASLTALAPGALHPTRSNVLELQLHHPSQLSFSAPSNSQSSIRHPSQLSFSALPFSPAPASPTSPTSLFFLDPPRELEEHLAFVRRRSARLRPYLPPAVHLNRLHLHQPARGRKRFALLMLLASFPLGRVLPGRLLLAPAAMSLLVLGKAGWDSGRSWVERRGEEAGE</sequence>
<organism evidence="2 3">
    <name type="scientific">Tetraparma gracilis</name>
    <dbReference type="NCBI Taxonomy" id="2962635"/>
    <lineage>
        <taxon>Eukaryota</taxon>
        <taxon>Sar</taxon>
        <taxon>Stramenopiles</taxon>
        <taxon>Ochrophyta</taxon>
        <taxon>Bolidophyceae</taxon>
        <taxon>Parmales</taxon>
        <taxon>Triparmaceae</taxon>
        <taxon>Tetraparma</taxon>
    </lineage>
</organism>
<evidence type="ECO:0000313" key="3">
    <source>
        <dbReference type="Proteomes" id="UP001165060"/>
    </source>
</evidence>
<name>A0ABQ6N7B1_9STRA</name>
<comment type="caution">
    <text evidence="2">The sequence shown here is derived from an EMBL/GenBank/DDBJ whole genome shotgun (WGS) entry which is preliminary data.</text>
</comment>
<feature type="signal peptide" evidence="1">
    <location>
        <begin position="1"/>
        <end position="23"/>
    </location>
</feature>